<dbReference type="Proteomes" id="UP000708208">
    <property type="component" value="Unassembled WGS sequence"/>
</dbReference>
<comment type="caution">
    <text evidence="1">The sequence shown here is derived from an EMBL/GenBank/DDBJ whole genome shotgun (WGS) entry which is preliminary data.</text>
</comment>
<accession>A0A8J2K7R0</accession>
<evidence type="ECO:0000313" key="1">
    <source>
        <dbReference type="EMBL" id="CAG7730672.1"/>
    </source>
</evidence>
<protein>
    <submittedName>
        <fullName evidence="1">Uncharacterized protein</fullName>
    </submittedName>
</protein>
<keyword evidence="2" id="KW-1185">Reference proteome</keyword>
<feature type="non-terminal residue" evidence="1">
    <location>
        <position position="1"/>
    </location>
</feature>
<proteinExistence type="predicted"/>
<sequence length="51" mass="5157">SPSPFSFWVDLGVLAASSASSSEDSNANTSCDNSLGAVEVFGDSKLSSLSE</sequence>
<dbReference type="EMBL" id="CAJVCH010197974">
    <property type="protein sequence ID" value="CAG7730672.1"/>
    <property type="molecule type" value="Genomic_DNA"/>
</dbReference>
<evidence type="ECO:0000313" key="2">
    <source>
        <dbReference type="Proteomes" id="UP000708208"/>
    </source>
</evidence>
<name>A0A8J2K7R0_9HEXA</name>
<organism evidence="1 2">
    <name type="scientific">Allacma fusca</name>
    <dbReference type="NCBI Taxonomy" id="39272"/>
    <lineage>
        <taxon>Eukaryota</taxon>
        <taxon>Metazoa</taxon>
        <taxon>Ecdysozoa</taxon>
        <taxon>Arthropoda</taxon>
        <taxon>Hexapoda</taxon>
        <taxon>Collembola</taxon>
        <taxon>Symphypleona</taxon>
        <taxon>Sminthuridae</taxon>
        <taxon>Allacma</taxon>
    </lineage>
</organism>
<dbReference type="AlphaFoldDB" id="A0A8J2K7R0"/>
<gene>
    <name evidence="1" type="ORF">AFUS01_LOCUS19296</name>
</gene>
<reference evidence="1" key="1">
    <citation type="submission" date="2021-06" db="EMBL/GenBank/DDBJ databases">
        <authorList>
            <person name="Hodson N. C."/>
            <person name="Mongue J. A."/>
            <person name="Jaron S. K."/>
        </authorList>
    </citation>
    <scope>NUCLEOTIDE SEQUENCE</scope>
</reference>